<feature type="region of interest" description="Disordered" evidence="1">
    <location>
        <begin position="1"/>
        <end position="50"/>
    </location>
</feature>
<evidence type="ECO:0000313" key="2">
    <source>
        <dbReference type="EMBL" id="CAA9429085.1"/>
    </source>
</evidence>
<feature type="non-terminal residue" evidence="2">
    <location>
        <position position="68"/>
    </location>
</feature>
<feature type="non-terminal residue" evidence="2">
    <location>
        <position position="1"/>
    </location>
</feature>
<protein>
    <submittedName>
        <fullName evidence="2">Uncharacterized protein</fullName>
    </submittedName>
</protein>
<feature type="compositionally biased region" description="Basic and acidic residues" evidence="1">
    <location>
        <begin position="15"/>
        <end position="30"/>
    </location>
</feature>
<gene>
    <name evidence="2" type="ORF">AVDCRST_MAG55-2521</name>
</gene>
<feature type="compositionally biased region" description="Basic residues" evidence="1">
    <location>
        <begin position="1"/>
        <end position="14"/>
    </location>
</feature>
<evidence type="ECO:0000256" key="1">
    <source>
        <dbReference type="SAM" id="MobiDB-lite"/>
    </source>
</evidence>
<proteinExistence type="predicted"/>
<reference evidence="2" key="1">
    <citation type="submission" date="2020-02" db="EMBL/GenBank/DDBJ databases">
        <authorList>
            <person name="Meier V. D."/>
        </authorList>
    </citation>
    <scope>NUCLEOTIDE SEQUENCE</scope>
    <source>
        <strain evidence="2">AVDCRST_MAG55</strain>
    </source>
</reference>
<accession>A0A6J4PYA1</accession>
<sequence length="68" mass="7703">ARRARRRLRRMAGHRVRDVRPRARRRDVGRPRRLQVPLPAHGSGKRRLSPGGSFILGLRASCGLSLSL</sequence>
<dbReference type="EMBL" id="CADCUZ010000121">
    <property type="protein sequence ID" value="CAA9429085.1"/>
    <property type="molecule type" value="Genomic_DNA"/>
</dbReference>
<name>A0A6J4PYA1_9ACTN</name>
<organism evidence="2">
    <name type="scientific">uncultured Rubrobacteraceae bacterium</name>
    <dbReference type="NCBI Taxonomy" id="349277"/>
    <lineage>
        <taxon>Bacteria</taxon>
        <taxon>Bacillati</taxon>
        <taxon>Actinomycetota</taxon>
        <taxon>Rubrobacteria</taxon>
        <taxon>Rubrobacterales</taxon>
        <taxon>Rubrobacteraceae</taxon>
        <taxon>environmental samples</taxon>
    </lineage>
</organism>
<dbReference type="AlphaFoldDB" id="A0A6J4PYA1"/>